<evidence type="ECO:0000313" key="3">
    <source>
        <dbReference type="Proteomes" id="UP000886749"/>
    </source>
</evidence>
<organism evidence="2 3">
    <name type="scientific">Candidatus Egerieicola pullicola</name>
    <dbReference type="NCBI Taxonomy" id="2840775"/>
    <lineage>
        <taxon>Bacteria</taxon>
        <taxon>Bacillati</taxon>
        <taxon>Bacillota</taxon>
        <taxon>Clostridia</taxon>
        <taxon>Eubacteriales</taxon>
        <taxon>Oscillospiraceae</taxon>
        <taxon>Oscillospiraceae incertae sedis</taxon>
        <taxon>Candidatus Egerieicola</taxon>
    </lineage>
</organism>
<reference evidence="2" key="2">
    <citation type="journal article" date="2021" name="PeerJ">
        <title>Extensive microbial diversity within the chicken gut microbiome revealed by metagenomics and culture.</title>
        <authorList>
            <person name="Gilroy R."/>
            <person name="Ravi A."/>
            <person name="Getino M."/>
            <person name="Pursley I."/>
            <person name="Horton D.L."/>
            <person name="Alikhan N.F."/>
            <person name="Baker D."/>
            <person name="Gharbi K."/>
            <person name="Hall N."/>
            <person name="Watson M."/>
            <person name="Adriaenssens E.M."/>
            <person name="Foster-Nyarko E."/>
            <person name="Jarju S."/>
            <person name="Secka A."/>
            <person name="Antonio M."/>
            <person name="Oren A."/>
            <person name="Chaudhuri R.R."/>
            <person name="La Ragione R."/>
            <person name="Hildebrand F."/>
            <person name="Pallen M.J."/>
        </authorList>
    </citation>
    <scope>NUCLEOTIDE SEQUENCE</scope>
    <source>
        <strain evidence="2">CHK184-25365</strain>
    </source>
</reference>
<name>A0A9D1AKI2_9FIRM</name>
<sequence length="101" mass="11533">MNVQELLSLLENPLVIRRLREILQQSPSGDQATMVFQTPTAGMAVSHTEDSQQLKAKIDRLSKALEQSREEILRLQEENDTLRGQLEQANHSIQEFLQSSF</sequence>
<keyword evidence="1" id="KW-0175">Coiled coil</keyword>
<evidence type="ECO:0000256" key="1">
    <source>
        <dbReference type="SAM" id="Coils"/>
    </source>
</evidence>
<feature type="coiled-coil region" evidence="1">
    <location>
        <begin position="51"/>
        <end position="92"/>
    </location>
</feature>
<dbReference type="EMBL" id="DVGY01000078">
    <property type="protein sequence ID" value="HIR40856.1"/>
    <property type="molecule type" value="Genomic_DNA"/>
</dbReference>
<accession>A0A9D1AKI2</accession>
<protein>
    <submittedName>
        <fullName evidence="2">Uncharacterized protein</fullName>
    </submittedName>
</protein>
<reference evidence="2" key="1">
    <citation type="submission" date="2020-10" db="EMBL/GenBank/DDBJ databases">
        <authorList>
            <person name="Gilroy R."/>
        </authorList>
    </citation>
    <scope>NUCLEOTIDE SEQUENCE</scope>
    <source>
        <strain evidence="2">CHK184-25365</strain>
    </source>
</reference>
<dbReference type="Gene3D" id="1.20.5.1700">
    <property type="match status" value="1"/>
</dbReference>
<proteinExistence type="predicted"/>
<gene>
    <name evidence="2" type="ORF">IAB36_03405</name>
</gene>
<evidence type="ECO:0000313" key="2">
    <source>
        <dbReference type="EMBL" id="HIR40856.1"/>
    </source>
</evidence>
<dbReference type="Proteomes" id="UP000886749">
    <property type="component" value="Unassembled WGS sequence"/>
</dbReference>
<dbReference type="AlphaFoldDB" id="A0A9D1AKI2"/>
<comment type="caution">
    <text evidence="2">The sequence shown here is derived from an EMBL/GenBank/DDBJ whole genome shotgun (WGS) entry which is preliminary data.</text>
</comment>